<evidence type="ECO:0000256" key="3">
    <source>
        <dbReference type="ARBA" id="ARBA00022692"/>
    </source>
</evidence>
<feature type="domain" description="NADH:quinone oxidoreductase/Mrp antiporter transmembrane" evidence="8">
    <location>
        <begin position="129"/>
        <end position="421"/>
    </location>
</feature>
<dbReference type="GO" id="GO:0008137">
    <property type="term" value="F:NADH dehydrogenase (ubiquinone) activity"/>
    <property type="evidence" value="ECO:0007669"/>
    <property type="project" value="InterPro"/>
</dbReference>
<feature type="transmembrane region" description="Helical" evidence="7">
    <location>
        <begin position="165"/>
        <end position="186"/>
    </location>
</feature>
<feature type="transmembrane region" description="Helical" evidence="7">
    <location>
        <begin position="304"/>
        <end position="325"/>
    </location>
</feature>
<feature type="transmembrane region" description="Helical" evidence="7">
    <location>
        <begin position="331"/>
        <end position="353"/>
    </location>
</feature>
<feature type="transmembrane region" description="Helical" evidence="7">
    <location>
        <begin position="275"/>
        <end position="297"/>
    </location>
</feature>
<feature type="transmembrane region" description="Helical" evidence="7">
    <location>
        <begin position="407"/>
        <end position="430"/>
    </location>
</feature>
<keyword evidence="5 7" id="KW-0472">Membrane</keyword>
<keyword evidence="3 6" id="KW-0812">Transmembrane</keyword>
<evidence type="ECO:0000256" key="4">
    <source>
        <dbReference type="ARBA" id="ARBA00022989"/>
    </source>
</evidence>
<dbReference type="OrthoDB" id="9768329at2"/>
<name>A0A4V1BDV9_9ACTN</name>
<evidence type="ECO:0000313" key="9">
    <source>
        <dbReference type="EMBL" id="QBR92482.1"/>
    </source>
</evidence>
<dbReference type="GO" id="GO:0015990">
    <property type="term" value="P:electron transport coupled proton transport"/>
    <property type="evidence" value="ECO:0007669"/>
    <property type="project" value="TreeGrafter"/>
</dbReference>
<feature type="transmembrane region" description="Helical" evidence="7">
    <location>
        <begin position="373"/>
        <end position="395"/>
    </location>
</feature>
<dbReference type="NCBIfam" id="NF004500">
    <property type="entry name" value="PRK05846.1-4"/>
    <property type="match status" value="1"/>
</dbReference>
<dbReference type="PRINTS" id="PR01437">
    <property type="entry name" value="NUOXDRDTASE4"/>
</dbReference>
<dbReference type="GO" id="GO:0003954">
    <property type="term" value="F:NADH dehydrogenase activity"/>
    <property type="evidence" value="ECO:0007669"/>
    <property type="project" value="TreeGrafter"/>
</dbReference>
<dbReference type="PANTHER" id="PTHR43507">
    <property type="entry name" value="NADH-UBIQUINONE OXIDOREDUCTASE CHAIN 4"/>
    <property type="match status" value="1"/>
</dbReference>
<feature type="transmembrane region" description="Helical" evidence="7">
    <location>
        <begin position="135"/>
        <end position="153"/>
    </location>
</feature>
<protein>
    <submittedName>
        <fullName evidence="9">NADH-quinone oxidoreductase subunit M</fullName>
        <ecNumber evidence="9">1.6.5.11</ecNumber>
    </submittedName>
</protein>
<organism evidence="9 10">
    <name type="scientific">Nocardioides euryhalodurans</name>
    <dbReference type="NCBI Taxonomy" id="2518370"/>
    <lineage>
        <taxon>Bacteria</taxon>
        <taxon>Bacillati</taxon>
        <taxon>Actinomycetota</taxon>
        <taxon>Actinomycetes</taxon>
        <taxon>Propionibacteriales</taxon>
        <taxon>Nocardioidaceae</taxon>
        <taxon>Nocardioides</taxon>
    </lineage>
</organism>
<evidence type="ECO:0000259" key="8">
    <source>
        <dbReference type="Pfam" id="PF00361"/>
    </source>
</evidence>
<keyword evidence="9" id="KW-0560">Oxidoreductase</keyword>
<dbReference type="GO" id="GO:0012505">
    <property type="term" value="C:endomembrane system"/>
    <property type="evidence" value="ECO:0007669"/>
    <property type="project" value="UniProtKB-SubCell"/>
</dbReference>
<dbReference type="PANTHER" id="PTHR43507:SF1">
    <property type="entry name" value="NADH-UBIQUINONE OXIDOREDUCTASE CHAIN 4"/>
    <property type="match status" value="1"/>
</dbReference>
<keyword evidence="4 7" id="KW-1133">Transmembrane helix</keyword>
<feature type="transmembrane region" description="Helical" evidence="7">
    <location>
        <begin position="6"/>
        <end position="24"/>
    </location>
</feature>
<comment type="subcellular location">
    <subcellularLocation>
        <location evidence="1">Endomembrane system</location>
        <topology evidence="1">Multi-pass membrane protein</topology>
    </subcellularLocation>
    <subcellularLocation>
        <location evidence="6">Membrane</location>
        <topology evidence="6">Multi-pass membrane protein</topology>
    </subcellularLocation>
</comment>
<dbReference type="EMBL" id="CP038267">
    <property type="protein sequence ID" value="QBR92482.1"/>
    <property type="molecule type" value="Genomic_DNA"/>
</dbReference>
<accession>A0A4V1BDV9</accession>
<dbReference type="AlphaFoldDB" id="A0A4V1BDV9"/>
<dbReference type="GO" id="GO:0016020">
    <property type="term" value="C:membrane"/>
    <property type="evidence" value="ECO:0007669"/>
    <property type="project" value="UniProtKB-SubCell"/>
</dbReference>
<feature type="transmembrane region" description="Helical" evidence="7">
    <location>
        <begin position="212"/>
        <end position="235"/>
    </location>
</feature>
<feature type="transmembrane region" description="Helical" evidence="7">
    <location>
        <begin position="36"/>
        <end position="53"/>
    </location>
</feature>
<evidence type="ECO:0000256" key="1">
    <source>
        <dbReference type="ARBA" id="ARBA00004127"/>
    </source>
</evidence>
<gene>
    <name evidence="9" type="ORF">EXE57_09455</name>
</gene>
<feature type="transmembrane region" description="Helical" evidence="7">
    <location>
        <begin position="112"/>
        <end position="129"/>
    </location>
</feature>
<sequence length="505" mass="53456">MSDVPWLTLLIVLPLVGALVTPFVPKGTALPKQVGLGFAVLTLVAAIVMATGYDTDGGMQFTEQHEWIAAFGVHYALGVDGLGLLMVLLTCVLVPIVLVASWDEVEPDAGRFFALTLLLQAFSVAVFAATDVFLFYIVFEATLIPAYFLIGGFGRAGRSRAAVKFLIYQLAGGLIMLASVIGFYVVSARAGTPTYLVSDLAALDIDPMTQRYLFLGFFIAFAIKAPMFPVHTWLADTTEKATTGTSVLLVCILDKIGTYGMLRFCLELLPDASRWATPVVVVLALISIVYGALVAIGQDDMLRLIGLTSLSHFGFIVLGIFVLTPQGGVGAILYMVNHGIATAALFLIAGFIVKRRGTALISEMAGVEKAAPVLAGTFLVAGLAACGLPGLSPFVSEMLVIIAAFDYAWWAGAVAVTAIVLAAVYVLWMYQRTMTGPGRPDLPAVPDLGRREVGVVAPLLLALVLFGFYPMPLLDVINPTVDSTLSEVGVSPDEPAVPATEGATD</sequence>
<evidence type="ECO:0000256" key="6">
    <source>
        <dbReference type="RuleBase" id="RU000320"/>
    </source>
</evidence>
<evidence type="ECO:0000256" key="5">
    <source>
        <dbReference type="ARBA" id="ARBA00023136"/>
    </source>
</evidence>
<dbReference type="GO" id="GO:0048039">
    <property type="term" value="F:ubiquinone binding"/>
    <property type="evidence" value="ECO:0007669"/>
    <property type="project" value="TreeGrafter"/>
</dbReference>
<dbReference type="EC" id="1.6.5.11" evidence="9"/>
<dbReference type="NCBIfam" id="TIGR01972">
    <property type="entry name" value="NDH_I_M"/>
    <property type="match status" value="1"/>
</dbReference>
<dbReference type="InterPro" id="IPR003918">
    <property type="entry name" value="NADH_UbQ_OxRdtase"/>
</dbReference>
<feature type="transmembrane region" description="Helical" evidence="7">
    <location>
        <begin position="247"/>
        <end position="269"/>
    </location>
</feature>
<dbReference type="Pfam" id="PF00361">
    <property type="entry name" value="Proton_antipo_M"/>
    <property type="match status" value="1"/>
</dbReference>
<evidence type="ECO:0000313" key="10">
    <source>
        <dbReference type="Proteomes" id="UP000294894"/>
    </source>
</evidence>
<comment type="similarity">
    <text evidence="2">Belongs to the complex I subunit 4 family.</text>
</comment>
<dbReference type="RefSeq" id="WP_135076830.1">
    <property type="nucleotide sequence ID" value="NZ_CP038267.1"/>
</dbReference>
<dbReference type="Proteomes" id="UP000294894">
    <property type="component" value="Chromosome"/>
</dbReference>
<evidence type="ECO:0000256" key="2">
    <source>
        <dbReference type="ARBA" id="ARBA00009025"/>
    </source>
</evidence>
<feature type="transmembrane region" description="Helical" evidence="7">
    <location>
        <begin position="451"/>
        <end position="469"/>
    </location>
</feature>
<dbReference type="InterPro" id="IPR001750">
    <property type="entry name" value="ND/Mrp_TM"/>
</dbReference>
<reference evidence="9 10" key="1">
    <citation type="submission" date="2019-03" db="EMBL/GenBank/DDBJ databases">
        <title>Three New Species of Nocardioides, Nocardioides euryhalodurans sp. nov., Nocardioides seonyuensis sp. nov. and Nocardioides eburneoflavus sp. nov., Iolated from Soil.</title>
        <authorList>
            <person name="Roh S.G."/>
            <person name="Lee C."/>
            <person name="Kim M.-K."/>
            <person name="Kim S.B."/>
        </authorList>
    </citation>
    <scope>NUCLEOTIDE SEQUENCE [LARGE SCALE GENOMIC DNA]</scope>
    <source>
        <strain evidence="9 10">MMS17-SY117</strain>
    </source>
</reference>
<proteinExistence type="inferred from homology"/>
<dbReference type="InterPro" id="IPR010227">
    <property type="entry name" value="NADH_Q_OxRdtase_chainM/4"/>
</dbReference>
<evidence type="ECO:0000256" key="7">
    <source>
        <dbReference type="SAM" id="Phobius"/>
    </source>
</evidence>
<feature type="transmembrane region" description="Helical" evidence="7">
    <location>
        <begin position="73"/>
        <end position="100"/>
    </location>
</feature>
<keyword evidence="10" id="KW-1185">Reference proteome</keyword>
<dbReference type="GO" id="GO:0042773">
    <property type="term" value="P:ATP synthesis coupled electron transport"/>
    <property type="evidence" value="ECO:0007669"/>
    <property type="project" value="InterPro"/>
</dbReference>
<dbReference type="KEGG" id="noy:EXE57_09455"/>